<reference evidence="2 3" key="1">
    <citation type="submission" date="2019-06" db="EMBL/GenBank/DDBJ databases">
        <title>Genomic Encyclopedia of Archaeal and Bacterial Type Strains, Phase II (KMG-II): from individual species to whole genera.</title>
        <authorList>
            <person name="Goeker M."/>
        </authorList>
    </citation>
    <scope>NUCLEOTIDE SEQUENCE [LARGE SCALE GENOMIC DNA]</scope>
    <source>
        <strain evidence="2 3">DSM 24789</strain>
    </source>
</reference>
<dbReference type="RefSeq" id="WP_089079646.1">
    <property type="nucleotide sequence ID" value="NZ_VFPJ01000001.1"/>
</dbReference>
<name>A0A543G2Q0_9FLAO</name>
<organism evidence="2 3">
    <name type="scientific">Flavobacterium branchiophilum</name>
    <dbReference type="NCBI Taxonomy" id="55197"/>
    <lineage>
        <taxon>Bacteria</taxon>
        <taxon>Pseudomonadati</taxon>
        <taxon>Bacteroidota</taxon>
        <taxon>Flavobacteriia</taxon>
        <taxon>Flavobacteriales</taxon>
        <taxon>Flavobacteriaceae</taxon>
        <taxon>Flavobacterium</taxon>
    </lineage>
</organism>
<evidence type="ECO:0000256" key="1">
    <source>
        <dbReference type="SAM" id="SignalP"/>
    </source>
</evidence>
<proteinExistence type="predicted"/>
<dbReference type="EMBL" id="VFPJ01000001">
    <property type="protein sequence ID" value="TQM40373.1"/>
    <property type="molecule type" value="Genomic_DNA"/>
</dbReference>
<protein>
    <recommendedName>
        <fullName evidence="4">DUF3575 domain-containing protein</fullName>
    </recommendedName>
</protein>
<dbReference type="Proteomes" id="UP000320773">
    <property type="component" value="Unassembled WGS sequence"/>
</dbReference>
<evidence type="ECO:0000313" key="2">
    <source>
        <dbReference type="EMBL" id="TQM40373.1"/>
    </source>
</evidence>
<comment type="caution">
    <text evidence="2">The sequence shown here is derived from an EMBL/GenBank/DDBJ whole genome shotgun (WGS) entry which is preliminary data.</text>
</comment>
<sequence length="181" mass="20444">MKNKFILLTLLISSVVVAQQKDNFSKKNELKLNALYLVLGAFDASYERLLNEDSGVGASLMFANSEDTSEVFGLTTYYRMYFGKKPAAGFFFEGFGMLNTQQGKDYLAYTYENGNYNYYTFKPEKSTDFALGFGIGGKWINKKGIFFEISSGVGRNLFNPKSKELDYKYVGRGGISIGYRF</sequence>
<feature type="signal peptide" evidence="1">
    <location>
        <begin position="1"/>
        <end position="18"/>
    </location>
</feature>
<accession>A0A543G2Q0</accession>
<keyword evidence="1" id="KW-0732">Signal</keyword>
<evidence type="ECO:0008006" key="4">
    <source>
        <dbReference type="Google" id="ProtNLM"/>
    </source>
</evidence>
<evidence type="ECO:0000313" key="3">
    <source>
        <dbReference type="Proteomes" id="UP000320773"/>
    </source>
</evidence>
<dbReference type="AlphaFoldDB" id="A0A543G2Q0"/>
<gene>
    <name evidence="2" type="ORF">BC670_1256</name>
</gene>
<feature type="chain" id="PRO_5021745325" description="DUF3575 domain-containing protein" evidence="1">
    <location>
        <begin position="19"/>
        <end position="181"/>
    </location>
</feature>